<proteinExistence type="predicted"/>
<accession>A0A4C1YVM8</accession>
<organism evidence="2 3">
    <name type="scientific">Eumeta variegata</name>
    <name type="common">Bagworm moth</name>
    <name type="synonym">Eumeta japonica</name>
    <dbReference type="NCBI Taxonomy" id="151549"/>
    <lineage>
        <taxon>Eukaryota</taxon>
        <taxon>Metazoa</taxon>
        <taxon>Ecdysozoa</taxon>
        <taxon>Arthropoda</taxon>
        <taxon>Hexapoda</taxon>
        <taxon>Insecta</taxon>
        <taxon>Pterygota</taxon>
        <taxon>Neoptera</taxon>
        <taxon>Endopterygota</taxon>
        <taxon>Lepidoptera</taxon>
        <taxon>Glossata</taxon>
        <taxon>Ditrysia</taxon>
        <taxon>Tineoidea</taxon>
        <taxon>Psychidae</taxon>
        <taxon>Oiketicinae</taxon>
        <taxon>Eumeta</taxon>
    </lineage>
</organism>
<reference evidence="2 3" key="1">
    <citation type="journal article" date="2019" name="Commun. Biol.">
        <title>The bagworm genome reveals a unique fibroin gene that provides high tensile strength.</title>
        <authorList>
            <person name="Kono N."/>
            <person name="Nakamura H."/>
            <person name="Ohtoshi R."/>
            <person name="Tomita M."/>
            <person name="Numata K."/>
            <person name="Arakawa K."/>
        </authorList>
    </citation>
    <scope>NUCLEOTIDE SEQUENCE [LARGE SCALE GENOMIC DNA]</scope>
</reference>
<evidence type="ECO:0000313" key="2">
    <source>
        <dbReference type="EMBL" id="GBP79270.1"/>
    </source>
</evidence>
<dbReference type="Proteomes" id="UP000299102">
    <property type="component" value="Unassembled WGS sequence"/>
</dbReference>
<name>A0A4C1YVM8_EUMVA</name>
<dbReference type="EMBL" id="BGZK01001407">
    <property type="protein sequence ID" value="GBP79270.1"/>
    <property type="molecule type" value="Genomic_DNA"/>
</dbReference>
<feature type="chain" id="PRO_5020030206" evidence="1">
    <location>
        <begin position="20"/>
        <end position="159"/>
    </location>
</feature>
<dbReference type="AlphaFoldDB" id="A0A4C1YVM8"/>
<keyword evidence="1" id="KW-0732">Signal</keyword>
<sequence length="159" mass="18430">MSRHSRLALMFSRLMSIDASTAAGRRRQMSGYINRFQPSMRPRGENEFLHLTYLPITITNHYPDRCPVLDSDSSSALDANVYHFRFRTQFEFKSLKHSQQQGKYLKLKEKVALIYGDLTLADDSRTSRTPVWDTEVTKEAVENQPTTWPSPNIEILLTF</sequence>
<protein>
    <submittedName>
        <fullName evidence="2">Uncharacterized protein</fullName>
    </submittedName>
</protein>
<comment type="caution">
    <text evidence="2">The sequence shown here is derived from an EMBL/GenBank/DDBJ whole genome shotgun (WGS) entry which is preliminary data.</text>
</comment>
<gene>
    <name evidence="2" type="ORF">EVAR_98772_1</name>
</gene>
<evidence type="ECO:0000256" key="1">
    <source>
        <dbReference type="SAM" id="SignalP"/>
    </source>
</evidence>
<feature type="signal peptide" evidence="1">
    <location>
        <begin position="1"/>
        <end position="19"/>
    </location>
</feature>
<keyword evidence="3" id="KW-1185">Reference proteome</keyword>
<evidence type="ECO:0000313" key="3">
    <source>
        <dbReference type="Proteomes" id="UP000299102"/>
    </source>
</evidence>